<evidence type="ECO:0000313" key="6">
    <source>
        <dbReference type="Proteomes" id="UP000269412"/>
    </source>
</evidence>
<dbReference type="GO" id="GO:0003677">
    <property type="term" value="F:DNA binding"/>
    <property type="evidence" value="ECO:0007669"/>
    <property type="project" value="InterPro"/>
</dbReference>
<dbReference type="GO" id="GO:0006355">
    <property type="term" value="P:regulation of DNA-templated transcription"/>
    <property type="evidence" value="ECO:0007669"/>
    <property type="project" value="InterPro"/>
</dbReference>
<keyword evidence="3" id="KW-1133">Transmembrane helix</keyword>
<keyword evidence="4" id="KW-0732">Signal</keyword>
<accession>A0A495EBX5</accession>
<gene>
    <name evidence="5" type="ORF">CLV91_0459</name>
</gene>
<evidence type="ECO:0000256" key="2">
    <source>
        <dbReference type="SAM" id="Coils"/>
    </source>
</evidence>
<reference evidence="5 6" key="1">
    <citation type="submission" date="2018-10" db="EMBL/GenBank/DDBJ databases">
        <title>Genomic Encyclopedia of Archaeal and Bacterial Type Strains, Phase II (KMG-II): from individual species to whole genera.</title>
        <authorList>
            <person name="Goeker M."/>
        </authorList>
    </citation>
    <scope>NUCLEOTIDE SEQUENCE [LARGE SCALE GENOMIC DNA]</scope>
    <source>
        <strain evidence="5 6">DSM 25230</strain>
    </source>
</reference>
<keyword evidence="1" id="KW-0802">TPR repeat</keyword>
<feature type="repeat" description="TPR" evidence="1">
    <location>
        <begin position="110"/>
        <end position="143"/>
    </location>
</feature>
<dbReference type="SMART" id="SM00028">
    <property type="entry name" value="TPR"/>
    <property type="match status" value="3"/>
</dbReference>
<dbReference type="InterPro" id="IPR011990">
    <property type="entry name" value="TPR-like_helical_dom_sf"/>
</dbReference>
<dbReference type="AlphaFoldDB" id="A0A495EBX5"/>
<evidence type="ECO:0000313" key="5">
    <source>
        <dbReference type="EMBL" id="RKR14384.1"/>
    </source>
</evidence>
<dbReference type="Gene3D" id="1.25.40.10">
    <property type="entry name" value="Tetratricopeptide repeat domain"/>
    <property type="match status" value="2"/>
</dbReference>
<feature type="coiled-coil region" evidence="2">
    <location>
        <begin position="389"/>
        <end position="444"/>
    </location>
</feature>
<dbReference type="EMBL" id="RBIQ01000007">
    <property type="protein sequence ID" value="RKR14384.1"/>
    <property type="molecule type" value="Genomic_DNA"/>
</dbReference>
<dbReference type="InterPro" id="IPR019734">
    <property type="entry name" value="TPR_rpt"/>
</dbReference>
<organism evidence="5 6">
    <name type="scientific">Maribacter vaceletii</name>
    <dbReference type="NCBI Taxonomy" id="1206816"/>
    <lineage>
        <taxon>Bacteria</taxon>
        <taxon>Pseudomonadati</taxon>
        <taxon>Bacteroidota</taxon>
        <taxon>Flavobacteriia</taxon>
        <taxon>Flavobacteriales</taxon>
        <taxon>Flavobacteriaceae</taxon>
        <taxon>Maribacter</taxon>
    </lineage>
</organism>
<keyword evidence="3" id="KW-0472">Membrane</keyword>
<feature type="chain" id="PRO_5019823601" description="Tetratricopeptide repeat protein" evidence="4">
    <location>
        <begin position="26"/>
        <end position="540"/>
    </location>
</feature>
<dbReference type="InterPro" id="IPR016032">
    <property type="entry name" value="Sig_transdc_resp-reg_C-effctor"/>
</dbReference>
<keyword evidence="6" id="KW-1185">Reference proteome</keyword>
<evidence type="ECO:0008006" key="7">
    <source>
        <dbReference type="Google" id="ProtNLM"/>
    </source>
</evidence>
<dbReference type="Gene3D" id="1.10.10.10">
    <property type="entry name" value="Winged helix-like DNA-binding domain superfamily/Winged helix DNA-binding domain"/>
    <property type="match status" value="1"/>
</dbReference>
<evidence type="ECO:0000256" key="4">
    <source>
        <dbReference type="SAM" id="SignalP"/>
    </source>
</evidence>
<keyword evidence="2" id="KW-0175">Coiled coil</keyword>
<dbReference type="InterPro" id="IPR036388">
    <property type="entry name" value="WH-like_DNA-bd_sf"/>
</dbReference>
<dbReference type="OrthoDB" id="1090267at2"/>
<proteinExistence type="predicted"/>
<evidence type="ECO:0000256" key="1">
    <source>
        <dbReference type="PROSITE-ProRule" id="PRU00339"/>
    </source>
</evidence>
<dbReference type="SUPFAM" id="SSF48452">
    <property type="entry name" value="TPR-like"/>
    <property type="match status" value="2"/>
</dbReference>
<comment type="caution">
    <text evidence="5">The sequence shown here is derived from an EMBL/GenBank/DDBJ whole genome shotgun (WGS) entry which is preliminary data.</text>
</comment>
<feature type="signal peptide" evidence="4">
    <location>
        <begin position="1"/>
        <end position="25"/>
    </location>
</feature>
<feature type="transmembrane region" description="Helical" evidence="3">
    <location>
        <begin position="353"/>
        <end position="374"/>
    </location>
</feature>
<keyword evidence="3" id="KW-0812">Transmembrane</keyword>
<dbReference type="RefSeq" id="WP_121063551.1">
    <property type="nucleotide sequence ID" value="NZ_RBIQ01000007.1"/>
</dbReference>
<dbReference type="Proteomes" id="UP000269412">
    <property type="component" value="Unassembled WGS sequence"/>
</dbReference>
<sequence length="540" mass="63338">MFSKKIGANILLLLVYIATFSQSYSQEEDSTLKAFNRAIEIRYHNPDSTLYLLEKVYKESLIKGDTLRAVNALLEMPNIDGQLIDYSKTYDDLWQALFLSENLNDPKLTASIYCYLGRVHSYFKRKEKAFQYLNTALNLKKDLVQKNILDKSELTYNYYTILATHRETNQHVLGRKYLDSCLLYVKPSNSPIAITYLKFEEAFILLKENKFNEALALFNEIEPWFIKKRPSYLVLVYTYWGDTFKAMNQNKNCENMYHKALDISKTYNSHKDFTVLIHERLSDFYLEHGNYKKSYVYLKNAKNLDALFFDSRSEKNKSFLGIRDEYRIEKERQEKVIQKQRLAQLEQEDKISLLQRIILLGSLIFGVLIGLIYVKQLRIKHKAEKSLIRKNKRLEIQKAKELLELKNKELAASALQLVEKDEFLRQLKNNLKENKSSATNTEINKVIKSISISNDQSWEEFKLRFTAVNEKFYKKLTSQFPKLSQGDQKICALIKLNFSSKDMARLLGISVESVHTTRYRLRKKMGLPRSTNLENFIASI</sequence>
<name>A0A495EBX5_9FLAO</name>
<evidence type="ECO:0000256" key="3">
    <source>
        <dbReference type="SAM" id="Phobius"/>
    </source>
</evidence>
<dbReference type="SUPFAM" id="SSF46894">
    <property type="entry name" value="C-terminal effector domain of the bipartite response regulators"/>
    <property type="match status" value="1"/>
</dbReference>
<protein>
    <recommendedName>
        <fullName evidence="7">Tetratricopeptide repeat protein</fullName>
    </recommendedName>
</protein>
<dbReference type="PROSITE" id="PS50005">
    <property type="entry name" value="TPR"/>
    <property type="match status" value="1"/>
</dbReference>